<dbReference type="OrthoDB" id="674948at2759"/>
<protein>
    <submittedName>
        <fullName evidence="10">Putative transcriptional activator hac1</fullName>
    </submittedName>
</protein>
<keyword evidence="5" id="KW-0804">Transcription</keyword>
<dbReference type="GO" id="GO:0006986">
    <property type="term" value="P:response to unfolded protein"/>
    <property type="evidence" value="ECO:0007669"/>
    <property type="project" value="UniProtKB-KW"/>
</dbReference>
<evidence type="ECO:0000256" key="3">
    <source>
        <dbReference type="ARBA" id="ARBA00023015"/>
    </source>
</evidence>
<evidence type="ECO:0000256" key="7">
    <source>
        <dbReference type="ARBA" id="ARBA00023242"/>
    </source>
</evidence>
<reference evidence="10 11" key="2">
    <citation type="submission" date="2015-05" db="EMBL/GenBank/DDBJ databases">
        <authorList>
            <person name="Morales-Cruz A."/>
            <person name="Amrine K.C."/>
            <person name="Cantu D."/>
        </authorList>
    </citation>
    <scope>NUCLEOTIDE SEQUENCE [LARGE SCALE GENOMIC DNA]</scope>
    <source>
        <strain evidence="10">UCRPC4</strain>
    </source>
</reference>
<evidence type="ECO:0000313" key="10">
    <source>
        <dbReference type="EMBL" id="KKY19790.1"/>
    </source>
</evidence>
<evidence type="ECO:0000256" key="1">
    <source>
        <dbReference type="ARBA" id="ARBA00004123"/>
    </source>
</evidence>
<evidence type="ECO:0000256" key="8">
    <source>
        <dbReference type="SAM" id="MobiDB-lite"/>
    </source>
</evidence>
<dbReference type="EMBL" id="LCWF01000105">
    <property type="protein sequence ID" value="KKY19790.1"/>
    <property type="molecule type" value="Genomic_DNA"/>
</dbReference>
<comment type="subcellular location">
    <subcellularLocation>
        <location evidence="1">Nucleus</location>
    </subcellularLocation>
</comment>
<feature type="compositionally biased region" description="Polar residues" evidence="8">
    <location>
        <begin position="1"/>
        <end position="20"/>
    </location>
</feature>
<evidence type="ECO:0000259" key="9">
    <source>
        <dbReference type="PROSITE" id="PS00036"/>
    </source>
</evidence>
<dbReference type="GO" id="GO:0005634">
    <property type="term" value="C:nucleus"/>
    <property type="evidence" value="ECO:0007669"/>
    <property type="project" value="UniProtKB-SubCell"/>
</dbReference>
<sequence>MVNSKEQSVTISPSQITSDYIPTREEMATPTPEPSERAGSEASESSGSKKRKSWGQPIPEYQAILPPGKRAKTEEEKEQRRCERIVRNRKAAATSRDRKKMEFERLEQENKILREQLAQQQAIIQAMQNGQPLPTFSQQAPVQFTANAPPTPASLAVEPHTGTSTPRASSPTISVISLSNRAPQKSSPTLTASLFIKNETPEMNSTFAHDSPSFDGLSDLGSLDSFNPSPALDDMITHTISNPQSALESFANIENSAGVDDIVIKTEQQVDQQRTHHSVDGSERHVQYLLKDNALNHVTNFDFLGADLATSTVGQEDSGHDFAFDAFIDYPTYDGNAITSSLPDGLSAQTSCL</sequence>
<dbReference type="InterPro" id="IPR044280">
    <property type="entry name" value="Hac1/HY5"/>
</dbReference>
<dbReference type="InterPro" id="IPR046347">
    <property type="entry name" value="bZIP_sf"/>
</dbReference>
<feature type="compositionally biased region" description="Basic and acidic residues" evidence="8">
    <location>
        <begin position="71"/>
        <end position="86"/>
    </location>
</feature>
<dbReference type="PANTHER" id="PTHR46714:SF6">
    <property type="entry name" value="TRANSCRIPTIONAL ACTIVATOR HAC1"/>
    <property type="match status" value="1"/>
</dbReference>
<dbReference type="GO" id="GO:0045944">
    <property type="term" value="P:positive regulation of transcription by RNA polymerase II"/>
    <property type="evidence" value="ECO:0007669"/>
    <property type="project" value="InterPro"/>
</dbReference>
<organism evidence="10 11">
    <name type="scientific">Phaeomoniella chlamydospora</name>
    <name type="common">Phaeoacremonium chlamydosporum</name>
    <dbReference type="NCBI Taxonomy" id="158046"/>
    <lineage>
        <taxon>Eukaryota</taxon>
        <taxon>Fungi</taxon>
        <taxon>Dikarya</taxon>
        <taxon>Ascomycota</taxon>
        <taxon>Pezizomycotina</taxon>
        <taxon>Eurotiomycetes</taxon>
        <taxon>Chaetothyriomycetidae</taxon>
        <taxon>Phaeomoniellales</taxon>
        <taxon>Phaeomoniellaceae</taxon>
        <taxon>Phaeomoniella</taxon>
    </lineage>
</organism>
<dbReference type="AlphaFoldDB" id="A0A0G2GSN3"/>
<dbReference type="Proteomes" id="UP000053317">
    <property type="component" value="Unassembled WGS sequence"/>
</dbReference>
<dbReference type="GO" id="GO:0003677">
    <property type="term" value="F:DNA binding"/>
    <property type="evidence" value="ECO:0007669"/>
    <property type="project" value="UniProtKB-KW"/>
</dbReference>
<dbReference type="PANTHER" id="PTHR46714">
    <property type="entry name" value="TRANSCRIPTIONAL ACTIVATOR HAC1"/>
    <property type="match status" value="1"/>
</dbReference>
<evidence type="ECO:0000256" key="6">
    <source>
        <dbReference type="ARBA" id="ARBA00023230"/>
    </source>
</evidence>
<gene>
    <name evidence="10" type="ORF">UCRPC4_g04397</name>
</gene>
<dbReference type="PROSITE" id="PS00036">
    <property type="entry name" value="BZIP_BASIC"/>
    <property type="match status" value="1"/>
</dbReference>
<dbReference type="InterPro" id="IPR004827">
    <property type="entry name" value="bZIP"/>
</dbReference>
<comment type="similarity">
    <text evidence="2">Belongs to the bZIP family.</text>
</comment>
<keyword evidence="6" id="KW-0834">Unfolded protein response</keyword>
<dbReference type="SUPFAM" id="SSF57959">
    <property type="entry name" value="Leucine zipper domain"/>
    <property type="match status" value="1"/>
</dbReference>
<keyword evidence="3" id="KW-0805">Transcription regulation</keyword>
<comment type="caution">
    <text evidence="10">The sequence shown here is derived from an EMBL/GenBank/DDBJ whole genome shotgun (WGS) entry which is preliminary data.</text>
</comment>
<feature type="region of interest" description="Disordered" evidence="8">
    <location>
        <begin position="1"/>
        <end position="99"/>
    </location>
</feature>
<evidence type="ECO:0000256" key="5">
    <source>
        <dbReference type="ARBA" id="ARBA00023163"/>
    </source>
</evidence>
<evidence type="ECO:0000313" key="11">
    <source>
        <dbReference type="Proteomes" id="UP000053317"/>
    </source>
</evidence>
<feature type="domain" description="BZIP" evidence="9">
    <location>
        <begin position="84"/>
        <end position="98"/>
    </location>
</feature>
<evidence type="ECO:0000256" key="2">
    <source>
        <dbReference type="ARBA" id="ARBA00007163"/>
    </source>
</evidence>
<accession>A0A0G2GSN3</accession>
<name>A0A0G2GSN3_PHACM</name>
<keyword evidence="11" id="KW-1185">Reference proteome</keyword>
<proteinExistence type="inferred from homology"/>
<reference evidence="10 11" key="1">
    <citation type="submission" date="2015-05" db="EMBL/GenBank/DDBJ databases">
        <title>Distinctive expansion of gene families associated with plant cell wall degradation and secondary metabolism in the genomes of grapevine trunk pathogens.</title>
        <authorList>
            <person name="Lawrence D.P."/>
            <person name="Travadon R."/>
            <person name="Rolshausen P.E."/>
            <person name="Baumgartner K."/>
        </authorList>
    </citation>
    <scope>NUCLEOTIDE SEQUENCE [LARGE SCALE GENOMIC DNA]</scope>
    <source>
        <strain evidence="10">UCRPC4</strain>
    </source>
</reference>
<evidence type="ECO:0000256" key="4">
    <source>
        <dbReference type="ARBA" id="ARBA00023125"/>
    </source>
</evidence>
<keyword evidence="7" id="KW-0539">Nucleus</keyword>
<keyword evidence="4" id="KW-0238">DNA-binding</keyword>
<dbReference type="GO" id="GO:0000981">
    <property type="term" value="F:DNA-binding transcription factor activity, RNA polymerase II-specific"/>
    <property type="evidence" value="ECO:0007669"/>
    <property type="project" value="InterPro"/>
</dbReference>